<dbReference type="OrthoDB" id="391988at2759"/>
<dbReference type="CDD" id="cd01876">
    <property type="entry name" value="YihA_EngB"/>
    <property type="match status" value="1"/>
</dbReference>
<evidence type="ECO:0000313" key="7">
    <source>
        <dbReference type="Proteomes" id="UP000193685"/>
    </source>
</evidence>
<dbReference type="GO" id="GO:0005525">
    <property type="term" value="F:GTP binding"/>
    <property type="evidence" value="ECO:0007669"/>
    <property type="project" value="UniProtKB-KW"/>
</dbReference>
<keyword evidence="3" id="KW-0460">Magnesium</keyword>
<dbReference type="PANTHER" id="PTHR46498:SF1">
    <property type="entry name" value="GTP-BINDING PROTEIN 8"/>
    <property type="match status" value="1"/>
</dbReference>
<dbReference type="Pfam" id="PF01926">
    <property type="entry name" value="MMR_HSR1"/>
    <property type="match status" value="1"/>
</dbReference>
<dbReference type="PANTHER" id="PTHR46498">
    <property type="entry name" value="GTP-BINDING PROTEIN 8"/>
    <property type="match status" value="1"/>
</dbReference>
<dbReference type="STRING" id="56484.A0A1Y2FKK6"/>
<evidence type="ECO:0000256" key="1">
    <source>
        <dbReference type="ARBA" id="ARBA00022723"/>
    </source>
</evidence>
<keyword evidence="4" id="KW-0342">GTP-binding</keyword>
<dbReference type="GO" id="GO:0005739">
    <property type="term" value="C:mitochondrion"/>
    <property type="evidence" value="ECO:0007669"/>
    <property type="project" value="TreeGrafter"/>
</dbReference>
<keyword evidence="7" id="KW-1185">Reference proteome</keyword>
<dbReference type="GO" id="GO:0046872">
    <property type="term" value="F:metal ion binding"/>
    <property type="evidence" value="ECO:0007669"/>
    <property type="project" value="UniProtKB-KW"/>
</dbReference>
<dbReference type="AlphaFoldDB" id="A0A1Y2FKK6"/>
<reference evidence="6 7" key="1">
    <citation type="submission" date="2016-07" db="EMBL/GenBank/DDBJ databases">
        <title>Pervasive Adenine N6-methylation of Active Genes in Fungi.</title>
        <authorList>
            <consortium name="DOE Joint Genome Institute"/>
            <person name="Mondo S.J."/>
            <person name="Dannebaum R.O."/>
            <person name="Kuo R.C."/>
            <person name="Labutti K."/>
            <person name="Haridas S."/>
            <person name="Kuo A."/>
            <person name="Salamov A."/>
            <person name="Ahrendt S.R."/>
            <person name="Lipzen A."/>
            <person name="Sullivan W."/>
            <person name="Andreopoulos W.B."/>
            <person name="Clum A."/>
            <person name="Lindquist E."/>
            <person name="Daum C."/>
            <person name="Ramamoorthy G.K."/>
            <person name="Gryganskyi A."/>
            <person name="Culley D."/>
            <person name="Magnuson J.K."/>
            <person name="James T.Y."/>
            <person name="O'Malley M.A."/>
            <person name="Stajich J.E."/>
            <person name="Spatafora J.W."/>
            <person name="Visel A."/>
            <person name="Grigoriev I.V."/>
        </authorList>
    </citation>
    <scope>NUCLEOTIDE SEQUENCE [LARGE SCALE GENOMIC DNA]</scope>
    <source>
        <strain evidence="6 7">12-1054</strain>
    </source>
</reference>
<evidence type="ECO:0000256" key="2">
    <source>
        <dbReference type="ARBA" id="ARBA00022741"/>
    </source>
</evidence>
<dbReference type="Proteomes" id="UP000193685">
    <property type="component" value="Unassembled WGS sequence"/>
</dbReference>
<name>A0A1Y2FKK6_PROLT</name>
<dbReference type="GeneID" id="63783374"/>
<dbReference type="Gene3D" id="3.40.50.300">
    <property type="entry name" value="P-loop containing nucleotide triphosphate hydrolases"/>
    <property type="match status" value="1"/>
</dbReference>
<keyword evidence="1" id="KW-0479">Metal-binding</keyword>
<protein>
    <submittedName>
        <fullName evidence="6">p-loop containing nucleoside triphosphate hydrolase protein</fullName>
    </submittedName>
</protein>
<dbReference type="EMBL" id="MCFI01000006">
    <property type="protein sequence ID" value="ORY84503.1"/>
    <property type="molecule type" value="Genomic_DNA"/>
</dbReference>
<dbReference type="InterPro" id="IPR006073">
    <property type="entry name" value="GTP-bd"/>
</dbReference>
<evidence type="ECO:0000256" key="4">
    <source>
        <dbReference type="ARBA" id="ARBA00023134"/>
    </source>
</evidence>
<organism evidence="6 7">
    <name type="scientific">Protomyces lactucae-debilis</name>
    <dbReference type="NCBI Taxonomy" id="2754530"/>
    <lineage>
        <taxon>Eukaryota</taxon>
        <taxon>Fungi</taxon>
        <taxon>Dikarya</taxon>
        <taxon>Ascomycota</taxon>
        <taxon>Taphrinomycotina</taxon>
        <taxon>Taphrinomycetes</taxon>
        <taxon>Taphrinales</taxon>
        <taxon>Protomycetaceae</taxon>
        <taxon>Protomyces</taxon>
    </lineage>
</organism>
<evidence type="ECO:0000313" key="6">
    <source>
        <dbReference type="EMBL" id="ORY84503.1"/>
    </source>
</evidence>
<dbReference type="InterPro" id="IPR030393">
    <property type="entry name" value="G_ENGB_dom"/>
</dbReference>
<dbReference type="InterPro" id="IPR027417">
    <property type="entry name" value="P-loop_NTPase"/>
</dbReference>
<feature type="domain" description="EngB-type G" evidence="5">
    <location>
        <begin position="100"/>
        <end position="261"/>
    </location>
</feature>
<evidence type="ECO:0000256" key="3">
    <source>
        <dbReference type="ARBA" id="ARBA00022842"/>
    </source>
</evidence>
<dbReference type="PROSITE" id="PS51706">
    <property type="entry name" value="G_ENGB"/>
    <property type="match status" value="1"/>
</dbReference>
<evidence type="ECO:0000259" key="5">
    <source>
        <dbReference type="PROSITE" id="PS51706"/>
    </source>
</evidence>
<sequence>MHLSPFEGPSYFKISASLRSAVHGQHIQSRCSYISSSSYQSTVIAPSRRLQPWYHEDVTHRWHAASHSSDRRKQADDFFSKGVPTFAYGAKARRHMPQEEGPEVAFLGRSNVGKSSLLNRLMGSHVVKTSSKAGQTQQLNAFTVGQAPRRLTLVDTPGYGYKSHATQGQNIMDYLRKRRTLVRAFLLVEASHGIKQSDMDLADVDKLKDREAFESLAKWLQSKLEKEAPVYGEIIGTSSSSHTKAITSLRCSILTGCNMLG</sequence>
<dbReference type="SUPFAM" id="SSF52540">
    <property type="entry name" value="P-loop containing nucleoside triphosphate hydrolases"/>
    <property type="match status" value="1"/>
</dbReference>
<dbReference type="InterPro" id="IPR052279">
    <property type="entry name" value="EngB_GTPase"/>
</dbReference>
<comment type="caution">
    <text evidence="6">The sequence shown here is derived from an EMBL/GenBank/DDBJ whole genome shotgun (WGS) entry which is preliminary data.</text>
</comment>
<keyword evidence="6" id="KW-0378">Hydrolase</keyword>
<accession>A0A1Y2FKK6</accession>
<keyword evidence="2" id="KW-0547">Nucleotide-binding</keyword>
<dbReference type="RefSeq" id="XP_040726521.1">
    <property type="nucleotide sequence ID" value="XM_040866775.1"/>
</dbReference>
<proteinExistence type="predicted"/>
<gene>
    <name evidence="6" type="ORF">BCR37DRAFT_270900</name>
</gene>
<dbReference type="GO" id="GO:0016787">
    <property type="term" value="F:hydrolase activity"/>
    <property type="evidence" value="ECO:0007669"/>
    <property type="project" value="UniProtKB-KW"/>
</dbReference>